<feature type="signal peptide" evidence="1">
    <location>
        <begin position="1"/>
        <end position="24"/>
    </location>
</feature>
<feature type="chain" id="PRO_5038749630" description="Lipoprotein" evidence="1">
    <location>
        <begin position="25"/>
        <end position="191"/>
    </location>
</feature>
<proteinExistence type="predicted"/>
<evidence type="ECO:0008006" key="4">
    <source>
        <dbReference type="Google" id="ProtNLM"/>
    </source>
</evidence>
<accession>A0A318A610</accession>
<dbReference type="EMBL" id="QHLY01000004">
    <property type="protein sequence ID" value="PXA72801.1"/>
    <property type="molecule type" value="Genomic_DNA"/>
</dbReference>
<organism evidence="2 3">
    <name type="scientific">Cryobacterium arcticum</name>
    <dbReference type="NCBI Taxonomy" id="670052"/>
    <lineage>
        <taxon>Bacteria</taxon>
        <taxon>Bacillati</taxon>
        <taxon>Actinomycetota</taxon>
        <taxon>Actinomycetes</taxon>
        <taxon>Micrococcales</taxon>
        <taxon>Microbacteriaceae</taxon>
        <taxon>Cryobacterium</taxon>
    </lineage>
</organism>
<protein>
    <recommendedName>
        <fullName evidence="4">Lipoprotein</fullName>
    </recommendedName>
</protein>
<comment type="caution">
    <text evidence="2">The sequence shown here is derived from an EMBL/GenBank/DDBJ whole genome shotgun (WGS) entry which is preliminary data.</text>
</comment>
<sequence>MNTIAASLVGVGLSALLLSGCAAAPAVDAEAIDSRVDSPEITRVQTGPLGDAAGVIEEQFPNDYAYALFDDDNAIHVAFKAEAPADAVAILEATGQPHVVVESVGFNAADYQAAMDSVVRQTEKYVTTEREVSVAQDPSIGAGVIAVSFQSNDPSLLGDPGIVKSLEVDAPFQLVFDDTNTSPVADFEIFE</sequence>
<keyword evidence="1" id="KW-0732">Signal</keyword>
<evidence type="ECO:0000313" key="2">
    <source>
        <dbReference type="EMBL" id="PXA72801.1"/>
    </source>
</evidence>
<dbReference type="AlphaFoldDB" id="A0A318A610"/>
<keyword evidence="3" id="KW-1185">Reference proteome</keyword>
<dbReference type="OrthoDB" id="9861516at2"/>
<dbReference type="RefSeq" id="WP_110125129.1">
    <property type="nucleotide sequence ID" value="NZ_QHLY01000004.1"/>
</dbReference>
<evidence type="ECO:0000256" key="1">
    <source>
        <dbReference type="SAM" id="SignalP"/>
    </source>
</evidence>
<reference evidence="2 3" key="1">
    <citation type="submission" date="2018-05" db="EMBL/GenBank/DDBJ databases">
        <title>Genetic diversity of glacier-inhabiting Cryobacterium bacteria in China and description of Cryobacterium mengkeensis sp. nov. and Arthrobacter glacialis sp. nov.</title>
        <authorList>
            <person name="Liu Q."/>
            <person name="Xin Y.-H."/>
        </authorList>
    </citation>
    <scope>NUCLEOTIDE SEQUENCE [LARGE SCALE GENOMIC DNA]</scope>
    <source>
        <strain evidence="2 3">SK-1</strain>
    </source>
</reference>
<evidence type="ECO:0000313" key="3">
    <source>
        <dbReference type="Proteomes" id="UP000246722"/>
    </source>
</evidence>
<name>A0A318A610_9MICO</name>
<dbReference type="Proteomes" id="UP000246722">
    <property type="component" value="Unassembled WGS sequence"/>
</dbReference>
<gene>
    <name evidence="2" type="ORF">CTB96_01490</name>
</gene>